<reference evidence="1" key="1">
    <citation type="submission" date="2024-03" db="EMBL/GenBank/DDBJ databases">
        <authorList>
            <consortium name="ELIXIR-Norway"/>
            <consortium name="Elixir Norway"/>
        </authorList>
    </citation>
    <scope>NUCLEOTIDE SEQUENCE</scope>
</reference>
<dbReference type="EMBL" id="CAXHBF010000572">
    <property type="protein sequence ID" value="CAK9856766.1"/>
    <property type="molecule type" value="Genomic_DNA"/>
</dbReference>
<accession>A0ABP1A178</accession>
<evidence type="ECO:0000313" key="1">
    <source>
        <dbReference type="EMBL" id="CAK9856766.1"/>
    </source>
</evidence>
<dbReference type="Proteomes" id="UP001497522">
    <property type="component" value="Unassembled WGS sequence"/>
</dbReference>
<sequence length="137" mass="15011">MKALKIGFGGGNDKQIINMGGDHSQILAVLRIQADTKLCDFGDKFNVLLLIAGEHRSAEEGAADINSLTFQVIHCHNIDQCIYCDGLTVGDAVSSICQLPPAARRALRNIWAGTALRRRSSRIDSYISGIIRRYLII</sequence>
<name>A0ABP1A178_9BRYO</name>
<comment type="caution">
    <text evidence="1">The sequence shown here is derived from an EMBL/GenBank/DDBJ whole genome shotgun (WGS) entry which is preliminary data.</text>
</comment>
<evidence type="ECO:0000313" key="2">
    <source>
        <dbReference type="Proteomes" id="UP001497522"/>
    </source>
</evidence>
<proteinExistence type="predicted"/>
<keyword evidence="2" id="KW-1185">Reference proteome</keyword>
<protein>
    <submittedName>
        <fullName evidence="1">Uncharacterized protein</fullName>
    </submittedName>
</protein>
<gene>
    <name evidence="1" type="ORF">CSSPJE1EN2_LOCUS26698</name>
</gene>
<organism evidence="1 2">
    <name type="scientific">Sphagnum jensenii</name>
    <dbReference type="NCBI Taxonomy" id="128206"/>
    <lineage>
        <taxon>Eukaryota</taxon>
        <taxon>Viridiplantae</taxon>
        <taxon>Streptophyta</taxon>
        <taxon>Embryophyta</taxon>
        <taxon>Bryophyta</taxon>
        <taxon>Sphagnophytina</taxon>
        <taxon>Sphagnopsida</taxon>
        <taxon>Sphagnales</taxon>
        <taxon>Sphagnaceae</taxon>
        <taxon>Sphagnum</taxon>
    </lineage>
</organism>